<evidence type="ECO:0000256" key="2">
    <source>
        <dbReference type="ARBA" id="ARBA00022527"/>
    </source>
</evidence>
<evidence type="ECO:0000256" key="4">
    <source>
        <dbReference type="ARBA" id="ARBA00022741"/>
    </source>
</evidence>
<keyword evidence="2" id="KW-0723">Serine/threonine-protein kinase</keyword>
<comment type="catalytic activity">
    <reaction evidence="7">
        <text>L-threonyl-[protein] + ATP = O-phospho-L-threonyl-[protein] + ADP + H(+)</text>
        <dbReference type="Rhea" id="RHEA:46608"/>
        <dbReference type="Rhea" id="RHEA-COMP:11060"/>
        <dbReference type="Rhea" id="RHEA-COMP:11605"/>
        <dbReference type="ChEBI" id="CHEBI:15378"/>
        <dbReference type="ChEBI" id="CHEBI:30013"/>
        <dbReference type="ChEBI" id="CHEBI:30616"/>
        <dbReference type="ChEBI" id="CHEBI:61977"/>
        <dbReference type="ChEBI" id="CHEBI:456216"/>
        <dbReference type="EC" id="2.7.11.1"/>
    </reaction>
</comment>
<reference evidence="9" key="1">
    <citation type="journal article" date="2023" name="Plant J.">
        <title>The genome of the king protea, Protea cynaroides.</title>
        <authorList>
            <person name="Chang J."/>
            <person name="Duong T.A."/>
            <person name="Schoeman C."/>
            <person name="Ma X."/>
            <person name="Roodt D."/>
            <person name="Barker N."/>
            <person name="Li Z."/>
            <person name="Van de Peer Y."/>
            <person name="Mizrachi E."/>
        </authorList>
    </citation>
    <scope>NUCLEOTIDE SEQUENCE</scope>
    <source>
        <tissue evidence="9">Young leaves</tissue>
    </source>
</reference>
<dbReference type="InterPro" id="IPR011989">
    <property type="entry name" value="ARM-like"/>
</dbReference>
<name>A0A9Q0QZ39_9MAGN</name>
<dbReference type="GO" id="GO:0005524">
    <property type="term" value="F:ATP binding"/>
    <property type="evidence" value="ECO:0007669"/>
    <property type="project" value="UniProtKB-KW"/>
</dbReference>
<comment type="caution">
    <text evidence="9">The sequence shown here is derived from an EMBL/GenBank/DDBJ whole genome shotgun (WGS) entry which is preliminary data.</text>
</comment>
<dbReference type="GO" id="GO:0004674">
    <property type="term" value="F:protein serine/threonine kinase activity"/>
    <property type="evidence" value="ECO:0007669"/>
    <property type="project" value="UniProtKB-KW"/>
</dbReference>
<dbReference type="EMBL" id="JAMYWD010000003">
    <property type="protein sequence ID" value="KAJ4976965.1"/>
    <property type="molecule type" value="Genomic_DNA"/>
</dbReference>
<comment type="catalytic activity">
    <reaction evidence="8">
        <text>L-seryl-[protein] + ATP = O-phospho-L-seryl-[protein] + ADP + H(+)</text>
        <dbReference type="Rhea" id="RHEA:17989"/>
        <dbReference type="Rhea" id="RHEA-COMP:9863"/>
        <dbReference type="Rhea" id="RHEA-COMP:11604"/>
        <dbReference type="ChEBI" id="CHEBI:15378"/>
        <dbReference type="ChEBI" id="CHEBI:29999"/>
        <dbReference type="ChEBI" id="CHEBI:30616"/>
        <dbReference type="ChEBI" id="CHEBI:83421"/>
        <dbReference type="ChEBI" id="CHEBI:456216"/>
        <dbReference type="EC" id="2.7.11.1"/>
    </reaction>
</comment>
<proteinExistence type="predicted"/>
<protein>
    <recommendedName>
        <fullName evidence="1">non-specific serine/threonine protein kinase</fullName>
        <ecNumber evidence="1">2.7.11.1</ecNumber>
    </recommendedName>
</protein>
<dbReference type="PANTHER" id="PTHR22983:SF6">
    <property type="entry name" value="SERINE_THREONINE-PROTEIN KINASE 36"/>
    <property type="match status" value="1"/>
</dbReference>
<dbReference type="OrthoDB" id="1682454at2759"/>
<dbReference type="InterPro" id="IPR016024">
    <property type="entry name" value="ARM-type_fold"/>
</dbReference>
<dbReference type="Proteomes" id="UP001141806">
    <property type="component" value="Unassembled WGS sequence"/>
</dbReference>
<evidence type="ECO:0000256" key="6">
    <source>
        <dbReference type="ARBA" id="ARBA00022840"/>
    </source>
</evidence>
<dbReference type="EC" id="2.7.11.1" evidence="1"/>
<evidence type="ECO:0000256" key="7">
    <source>
        <dbReference type="ARBA" id="ARBA00047899"/>
    </source>
</evidence>
<evidence type="ECO:0000256" key="5">
    <source>
        <dbReference type="ARBA" id="ARBA00022777"/>
    </source>
</evidence>
<keyword evidence="6" id="KW-0067">ATP-binding</keyword>
<accession>A0A9Q0QZ39</accession>
<evidence type="ECO:0000256" key="1">
    <source>
        <dbReference type="ARBA" id="ARBA00012513"/>
    </source>
</evidence>
<keyword evidence="10" id="KW-1185">Reference proteome</keyword>
<evidence type="ECO:0000256" key="3">
    <source>
        <dbReference type="ARBA" id="ARBA00022679"/>
    </source>
</evidence>
<organism evidence="9 10">
    <name type="scientific">Protea cynaroides</name>
    <dbReference type="NCBI Taxonomy" id="273540"/>
    <lineage>
        <taxon>Eukaryota</taxon>
        <taxon>Viridiplantae</taxon>
        <taxon>Streptophyta</taxon>
        <taxon>Embryophyta</taxon>
        <taxon>Tracheophyta</taxon>
        <taxon>Spermatophyta</taxon>
        <taxon>Magnoliopsida</taxon>
        <taxon>Proteales</taxon>
        <taxon>Proteaceae</taxon>
        <taxon>Protea</taxon>
    </lineage>
</organism>
<gene>
    <name evidence="9" type="ORF">NE237_002071</name>
</gene>
<evidence type="ECO:0000313" key="9">
    <source>
        <dbReference type="EMBL" id="KAJ4976965.1"/>
    </source>
</evidence>
<dbReference type="GO" id="GO:0005737">
    <property type="term" value="C:cytoplasm"/>
    <property type="evidence" value="ECO:0007669"/>
    <property type="project" value="TreeGrafter"/>
</dbReference>
<keyword evidence="5" id="KW-0418">Kinase</keyword>
<sequence length="210" mass="23659">MPKYIKILLEVGIPGFILRCSEYMELKDSGKPVAFLAKMTCHQPLADQLLSKGLLDPSRVRKLLDGSSPREVVLDILMIVSDLARMDKVFYEHINGAELFEFFRDFLSHEDPNVCAKVCSAIGNICRHSPYFYKSLERYQIIGLIDQCADPDKRTRKFACFAALQKLVADCSVAALSPSRRNAVNESPLNIALFSLAKMCAHPPCKEFLR</sequence>
<dbReference type="SUPFAM" id="SSF48371">
    <property type="entry name" value="ARM repeat"/>
    <property type="match status" value="1"/>
</dbReference>
<keyword evidence="3" id="KW-0808">Transferase</keyword>
<evidence type="ECO:0000313" key="10">
    <source>
        <dbReference type="Proteomes" id="UP001141806"/>
    </source>
</evidence>
<dbReference type="PANTHER" id="PTHR22983">
    <property type="entry name" value="PROTEIN KINASE RELATED"/>
    <property type="match status" value="1"/>
</dbReference>
<dbReference type="AlphaFoldDB" id="A0A9Q0QZ39"/>
<keyword evidence="4" id="KW-0547">Nucleotide-binding</keyword>
<evidence type="ECO:0000256" key="8">
    <source>
        <dbReference type="ARBA" id="ARBA00048679"/>
    </source>
</evidence>
<dbReference type="Gene3D" id="1.25.10.10">
    <property type="entry name" value="Leucine-rich Repeat Variant"/>
    <property type="match status" value="1"/>
</dbReference>